<dbReference type="GO" id="GO:0019748">
    <property type="term" value="P:secondary metabolic process"/>
    <property type="evidence" value="ECO:0007669"/>
    <property type="project" value="TreeGrafter"/>
</dbReference>
<dbReference type="PRINTS" id="PR00081">
    <property type="entry name" value="GDHRDH"/>
</dbReference>
<name>A0A084ATA6_STACB</name>
<evidence type="ECO:0000313" key="2">
    <source>
        <dbReference type="EMBL" id="KEY68535.1"/>
    </source>
</evidence>
<dbReference type="InterPro" id="IPR002347">
    <property type="entry name" value="SDR_fam"/>
</dbReference>
<dbReference type="HOGENOM" id="CLU_010194_9_0_1"/>
<proteinExistence type="inferred from homology"/>
<dbReference type="InterPro" id="IPR036291">
    <property type="entry name" value="NAD(P)-bd_dom_sf"/>
</dbReference>
<dbReference type="AlphaFoldDB" id="A0A084ATA6"/>
<dbReference type="EMBL" id="KL648573">
    <property type="protein sequence ID" value="KEY68535.1"/>
    <property type="molecule type" value="Genomic_DNA"/>
</dbReference>
<gene>
    <name evidence="2" type="ORF">S7711_08809</name>
</gene>
<dbReference type="Gene3D" id="3.40.50.720">
    <property type="entry name" value="NAD(P)-binding Rossmann-like Domain"/>
    <property type="match status" value="1"/>
</dbReference>
<reference evidence="2 3" key="1">
    <citation type="journal article" date="2014" name="BMC Genomics">
        <title>Comparative genome sequencing reveals chemotype-specific gene clusters in the toxigenic black mold Stachybotrys.</title>
        <authorList>
            <person name="Semeiks J."/>
            <person name="Borek D."/>
            <person name="Otwinowski Z."/>
            <person name="Grishin N.V."/>
        </authorList>
    </citation>
    <scope>NUCLEOTIDE SEQUENCE [LARGE SCALE GENOMIC DNA]</scope>
    <source>
        <strain evidence="3">CBS 109288 / IBT 7711</strain>
    </source>
</reference>
<evidence type="ECO:0000256" key="1">
    <source>
        <dbReference type="ARBA" id="ARBA00006484"/>
    </source>
</evidence>
<protein>
    <submittedName>
        <fullName evidence="2">Uncharacterized protein</fullName>
    </submittedName>
</protein>
<dbReference type="OrthoDB" id="1933717at2759"/>
<dbReference type="PANTHER" id="PTHR43544:SF32">
    <property type="entry name" value="CHAIN DEHYDROGENASE, PUTATIVE (AFU_ORTHOLOGUE AFUA_5G01530)-RELATED"/>
    <property type="match status" value="1"/>
</dbReference>
<dbReference type="SUPFAM" id="SSF51735">
    <property type="entry name" value="NAD(P)-binding Rossmann-fold domains"/>
    <property type="match status" value="1"/>
</dbReference>
<dbReference type="InterPro" id="IPR051468">
    <property type="entry name" value="Fungal_SecMetab_SDRs"/>
</dbReference>
<keyword evidence="3" id="KW-1185">Reference proteome</keyword>
<organism evidence="2 3">
    <name type="scientific">Stachybotrys chartarum (strain CBS 109288 / IBT 7711)</name>
    <name type="common">Toxic black mold</name>
    <name type="synonym">Stilbospora chartarum</name>
    <dbReference type="NCBI Taxonomy" id="1280523"/>
    <lineage>
        <taxon>Eukaryota</taxon>
        <taxon>Fungi</taxon>
        <taxon>Dikarya</taxon>
        <taxon>Ascomycota</taxon>
        <taxon>Pezizomycotina</taxon>
        <taxon>Sordariomycetes</taxon>
        <taxon>Hypocreomycetidae</taxon>
        <taxon>Hypocreales</taxon>
        <taxon>Stachybotryaceae</taxon>
        <taxon>Stachybotrys</taxon>
    </lineage>
</organism>
<dbReference type="GO" id="GO:0005737">
    <property type="term" value="C:cytoplasm"/>
    <property type="evidence" value="ECO:0007669"/>
    <property type="project" value="TreeGrafter"/>
</dbReference>
<dbReference type="Proteomes" id="UP000028045">
    <property type="component" value="Unassembled WGS sequence"/>
</dbReference>
<evidence type="ECO:0000313" key="3">
    <source>
        <dbReference type="Proteomes" id="UP000028045"/>
    </source>
</evidence>
<dbReference type="PANTHER" id="PTHR43544">
    <property type="entry name" value="SHORT-CHAIN DEHYDROGENASE/REDUCTASE"/>
    <property type="match status" value="1"/>
</dbReference>
<accession>A0A084ATA6</accession>
<sequence>MAARIALITGANSGIGFVTAKALASAPEGFHVILTSRSLSKAKGAVAEIRALTGVEEDKFSTLELDVTNQSSIDKAAASVRENFGHLDVLINNAGIAPEGPDLATMFRTTFETNTFGPVLVSAAFRPLLLASKNPWLLYVGSVTSSLTHITDPTSPLHVTNAGSVAYRASKAALNMIAMHEQLETKDMNLNIRILCPGLVVSNLRGSSDQARNAGGNAGDPEDSARLILSILRGERDDRPDTLIEVDGTSPW</sequence>
<dbReference type="GO" id="GO:0016491">
    <property type="term" value="F:oxidoreductase activity"/>
    <property type="evidence" value="ECO:0007669"/>
    <property type="project" value="TreeGrafter"/>
</dbReference>
<dbReference type="Pfam" id="PF00106">
    <property type="entry name" value="adh_short"/>
    <property type="match status" value="1"/>
</dbReference>
<comment type="similarity">
    <text evidence="1">Belongs to the short-chain dehydrogenases/reductases (SDR) family.</text>
</comment>